<feature type="transmembrane region" description="Helical" evidence="1">
    <location>
        <begin position="167"/>
        <end position="187"/>
    </location>
</feature>
<keyword evidence="1" id="KW-0472">Membrane</keyword>
<dbReference type="AlphaFoldDB" id="A0A858Q5L3"/>
<dbReference type="PIRSF" id="PIRSF032086">
    <property type="entry name" value="UCP032086"/>
    <property type="match status" value="1"/>
</dbReference>
<protein>
    <submittedName>
        <fullName evidence="3">Antitermination protein NusG</fullName>
    </submittedName>
</protein>
<dbReference type="InterPro" id="IPR010389">
    <property type="entry name" value="Urate_ox_N"/>
</dbReference>
<accession>A0A858Q5L3</accession>
<feature type="transmembrane region" description="Helical" evidence="1">
    <location>
        <begin position="61"/>
        <end position="80"/>
    </location>
</feature>
<feature type="transmembrane region" description="Helical" evidence="1">
    <location>
        <begin position="207"/>
        <end position="232"/>
    </location>
</feature>
<feature type="transmembrane region" description="Helical" evidence="1">
    <location>
        <begin position="87"/>
        <end position="107"/>
    </location>
</feature>
<keyword evidence="4" id="KW-1185">Reference proteome</keyword>
<evidence type="ECO:0000313" key="4">
    <source>
        <dbReference type="Proteomes" id="UP000503004"/>
    </source>
</evidence>
<evidence type="ECO:0000256" key="1">
    <source>
        <dbReference type="SAM" id="Phobius"/>
    </source>
</evidence>
<proteinExistence type="predicted"/>
<sequence>MEIITTKAGIEMLLRWGHFLGGITWIGLLYYFNFVQTEYMKEADAGAKSDVLRKLAPRALWWFRWGAMATFLTGIAIMGVRGGGMSIDIYVGALLGTLMFLNVWLVIWPNQKIVIASAEGVAAGGEPLPGAADALAAAGVASRSNVMFSVPMLFFMGASGHYPHGGFAVVAFLAIFLAVMVLEYNAVYKALVRCPQCNKFKLPPAGILGPMASVPGVIGCGFGLTVVLFVILEVLT</sequence>
<dbReference type="KEGG" id="metu:GNH96_03330"/>
<feature type="transmembrane region" description="Helical" evidence="1">
    <location>
        <begin position="12"/>
        <end position="32"/>
    </location>
</feature>
<dbReference type="Proteomes" id="UP000503004">
    <property type="component" value="Chromosome"/>
</dbReference>
<evidence type="ECO:0000313" key="3">
    <source>
        <dbReference type="EMBL" id="QJD29095.1"/>
    </source>
</evidence>
<dbReference type="RefSeq" id="WP_169602270.1">
    <property type="nucleotide sequence ID" value="NZ_CP046565.1"/>
</dbReference>
<keyword evidence="1" id="KW-0812">Transmembrane</keyword>
<gene>
    <name evidence="3" type="ORF">GNH96_03330</name>
</gene>
<feature type="domain" description="Urate oxidase N-terminal" evidence="2">
    <location>
        <begin position="89"/>
        <end position="179"/>
    </location>
</feature>
<reference evidence="4" key="1">
    <citation type="submission" date="2019-12" db="EMBL/GenBank/DDBJ databases">
        <authorList>
            <person name="Awala S.I."/>
            <person name="Rhee S.K."/>
        </authorList>
    </citation>
    <scope>NUCLEOTIDE SEQUENCE [LARGE SCALE GENOMIC DNA]</scope>
    <source>
        <strain evidence="4">IM1</strain>
    </source>
</reference>
<dbReference type="InterPro" id="IPR016988">
    <property type="entry name" value="UCP032086"/>
</dbReference>
<name>A0A858Q5L3_9GAMM</name>
<organism evidence="3 4">
    <name type="scientific">Methylococcus geothermalis</name>
    <dbReference type="NCBI Taxonomy" id="2681310"/>
    <lineage>
        <taxon>Bacteria</taxon>
        <taxon>Pseudomonadati</taxon>
        <taxon>Pseudomonadota</taxon>
        <taxon>Gammaproteobacteria</taxon>
        <taxon>Methylococcales</taxon>
        <taxon>Methylococcaceae</taxon>
        <taxon>Methylococcus</taxon>
    </lineage>
</organism>
<evidence type="ECO:0000259" key="2">
    <source>
        <dbReference type="Pfam" id="PF06181"/>
    </source>
</evidence>
<keyword evidence="1" id="KW-1133">Transmembrane helix</keyword>
<dbReference type="Pfam" id="PF06181">
    <property type="entry name" value="Urate_ox_N"/>
    <property type="match status" value="1"/>
</dbReference>
<dbReference type="EMBL" id="CP046565">
    <property type="protein sequence ID" value="QJD29095.1"/>
    <property type="molecule type" value="Genomic_DNA"/>
</dbReference>